<organism evidence="12 13">
    <name type="scientific">Viridothelium virens</name>
    <name type="common">Speckled blister lichen</name>
    <name type="synonym">Trypethelium virens</name>
    <dbReference type="NCBI Taxonomy" id="1048519"/>
    <lineage>
        <taxon>Eukaryota</taxon>
        <taxon>Fungi</taxon>
        <taxon>Dikarya</taxon>
        <taxon>Ascomycota</taxon>
        <taxon>Pezizomycotina</taxon>
        <taxon>Dothideomycetes</taxon>
        <taxon>Dothideomycetes incertae sedis</taxon>
        <taxon>Trypetheliales</taxon>
        <taxon>Trypetheliaceae</taxon>
        <taxon>Viridothelium</taxon>
    </lineage>
</organism>
<dbReference type="EMBL" id="ML991772">
    <property type="protein sequence ID" value="KAF2239689.1"/>
    <property type="molecule type" value="Genomic_DNA"/>
</dbReference>
<dbReference type="GO" id="GO:0005391">
    <property type="term" value="F:P-type sodium:potassium-exchanging transporter activity"/>
    <property type="evidence" value="ECO:0007669"/>
    <property type="project" value="TreeGrafter"/>
</dbReference>
<dbReference type="SMART" id="SM00831">
    <property type="entry name" value="Cation_ATPase_N"/>
    <property type="match status" value="1"/>
</dbReference>
<protein>
    <submittedName>
        <fullName evidence="12">Calcium ATPase</fullName>
    </submittedName>
</protein>
<evidence type="ECO:0000256" key="10">
    <source>
        <dbReference type="SAM" id="Phobius"/>
    </source>
</evidence>
<feature type="domain" description="Cation-transporting P-type ATPase N-terminal" evidence="11">
    <location>
        <begin position="95"/>
        <end position="171"/>
    </location>
</feature>
<sequence length="1057" mass="116814">MQETKDNSDPTSKRQTALTWADELQESHRQRLSRRSSRESLAIRPVSRTASVDPSLVLPTQFRTHSFDIDESRALEFSKNVPSKRKEPSDIASLEWHRIAIDEFYRRLATSEKQGLSQEQVTHRLKEYGRNQISPPPLQWLQKTLRYLFGGFGSILLTAYPPAVANLALAIIIAIVWAVQAFFAFYQELMASITSLLPDECIVLRDGQQKNVAGPEIILGDIIYIKSGNKLAADVRFISLTADAQFDCSMLTGETLPLRGTLHSTDDNYLETACIGLAGTHCTSGSGLAVVVATGDSSVFGRLAKETSRPKPGLTNLEKEIYYFVAAIVSVMTTMVVVVVIVWATWLRKDHADWMDVPVLIVDCVSVAVAFIPEGLPIANKVLCKSLKTVETLGSVSTICSDKTGTLTKNQMKVTDCMVGQASFSAAQATELMPSFKDNVDTVPPTAALLGVAVVGAMCNAGEFDAAATHLPLEDRAIFGDATDQAVLRFAEGLIPVSETRSSWKVLHKIPFNSKNKFMVHAVQSSYSALKQIDDGSPTVQTILMIKGAPDILLPRCTKCKSEHGTSVNLTEGLRSQIEETKDVWSQQAKRVILLARRSFDSSNSAISTSLFDEEVLRQVETDLESVGLVALIDPPRDDIPEVVRVLRRAGVKVHMVTGDFRLTAQAIAAQCGIITQLDDKVDNIFTLARPCSPPMPIVGGGPDTDKFSTKYLSTRSLVLSGSEMMVLTDKQWDELCKYDEIVFARTTPEQKLRIVRELQARGETVGMTGDGVNDAPSLKRSDVGITMSSGSDIAIEAADMVLLESFSAIVEAVKYGRVVFDNLKKTICYLLPAGSFSEFWPIMTSALFGLPQILSSFLMIVICCFTDCAAATAIAYEKPEADVLLLRPRNPKRDHLVNWKLILQSYGFIGMLETRQGLNFSDLWFGFGTVPSDMTQDQFSAILNTASSVYFVNLVVMQWFNLMAVRTRRLSIVSQPPFFRHSTQNLYLLPAIAFAVVIAIFFMYIHKFQSVLGTSPVPVEYWFLPMSFGMGILLLDEGRKLMVRRKPKRLVARFAW</sequence>
<feature type="region of interest" description="Disordered" evidence="9">
    <location>
        <begin position="1"/>
        <end position="45"/>
    </location>
</feature>
<evidence type="ECO:0000256" key="1">
    <source>
        <dbReference type="ARBA" id="ARBA00004651"/>
    </source>
</evidence>
<dbReference type="OrthoDB" id="158672at2759"/>
<dbReference type="Pfam" id="PF00689">
    <property type="entry name" value="Cation_ATPase_C"/>
    <property type="match status" value="1"/>
</dbReference>
<dbReference type="GO" id="GO:1990573">
    <property type="term" value="P:potassium ion import across plasma membrane"/>
    <property type="evidence" value="ECO:0007669"/>
    <property type="project" value="TreeGrafter"/>
</dbReference>
<evidence type="ECO:0000313" key="12">
    <source>
        <dbReference type="EMBL" id="KAF2239689.1"/>
    </source>
</evidence>
<dbReference type="InterPro" id="IPR023298">
    <property type="entry name" value="ATPase_P-typ_TM_dom_sf"/>
</dbReference>
<dbReference type="InterPro" id="IPR050510">
    <property type="entry name" value="Cation_transp_ATPase_P-type"/>
</dbReference>
<dbReference type="SUPFAM" id="SSF56784">
    <property type="entry name" value="HAD-like"/>
    <property type="match status" value="1"/>
</dbReference>
<evidence type="ECO:0000256" key="6">
    <source>
        <dbReference type="ARBA" id="ARBA00022967"/>
    </source>
</evidence>
<dbReference type="Gene3D" id="2.70.150.10">
    <property type="entry name" value="Calcium-transporting ATPase, cytoplasmic transduction domain A"/>
    <property type="match status" value="1"/>
</dbReference>
<evidence type="ECO:0000259" key="11">
    <source>
        <dbReference type="SMART" id="SM00831"/>
    </source>
</evidence>
<feature type="transmembrane region" description="Helical" evidence="10">
    <location>
        <begin position="1018"/>
        <end position="1036"/>
    </location>
</feature>
<dbReference type="InterPro" id="IPR006068">
    <property type="entry name" value="ATPase_P-typ_cation-transptr_C"/>
</dbReference>
<dbReference type="InterPro" id="IPR036412">
    <property type="entry name" value="HAD-like_sf"/>
</dbReference>
<dbReference type="SFLD" id="SFLDF00027">
    <property type="entry name" value="p-type_atpase"/>
    <property type="match status" value="1"/>
</dbReference>
<evidence type="ECO:0000313" key="13">
    <source>
        <dbReference type="Proteomes" id="UP000800092"/>
    </source>
</evidence>
<keyword evidence="6" id="KW-1278">Translocase</keyword>
<dbReference type="Pfam" id="PF00122">
    <property type="entry name" value="E1-E2_ATPase"/>
    <property type="match status" value="1"/>
</dbReference>
<dbReference type="PRINTS" id="PR00121">
    <property type="entry name" value="NAKATPASE"/>
</dbReference>
<accession>A0A6A6HPA3</accession>
<dbReference type="AlphaFoldDB" id="A0A6A6HPA3"/>
<dbReference type="InterPro" id="IPR023299">
    <property type="entry name" value="ATPase_P-typ_cyto_dom_N"/>
</dbReference>
<dbReference type="Pfam" id="PF13246">
    <property type="entry name" value="Cation_ATPase"/>
    <property type="match status" value="1"/>
</dbReference>
<reference evidence="12" key="1">
    <citation type="journal article" date="2020" name="Stud. Mycol.">
        <title>101 Dothideomycetes genomes: a test case for predicting lifestyles and emergence of pathogens.</title>
        <authorList>
            <person name="Haridas S."/>
            <person name="Albert R."/>
            <person name="Binder M."/>
            <person name="Bloem J."/>
            <person name="Labutti K."/>
            <person name="Salamov A."/>
            <person name="Andreopoulos B."/>
            <person name="Baker S."/>
            <person name="Barry K."/>
            <person name="Bills G."/>
            <person name="Bluhm B."/>
            <person name="Cannon C."/>
            <person name="Castanera R."/>
            <person name="Culley D."/>
            <person name="Daum C."/>
            <person name="Ezra D."/>
            <person name="Gonzalez J."/>
            <person name="Henrissat B."/>
            <person name="Kuo A."/>
            <person name="Liang C."/>
            <person name="Lipzen A."/>
            <person name="Lutzoni F."/>
            <person name="Magnuson J."/>
            <person name="Mondo S."/>
            <person name="Nolan M."/>
            <person name="Ohm R."/>
            <person name="Pangilinan J."/>
            <person name="Park H.-J."/>
            <person name="Ramirez L."/>
            <person name="Alfaro M."/>
            <person name="Sun H."/>
            <person name="Tritt A."/>
            <person name="Yoshinaga Y."/>
            <person name="Zwiers L.-H."/>
            <person name="Turgeon B."/>
            <person name="Goodwin S."/>
            <person name="Spatafora J."/>
            <person name="Crous P."/>
            <person name="Grigoriev I."/>
        </authorList>
    </citation>
    <scope>NUCLEOTIDE SEQUENCE</scope>
    <source>
        <strain evidence="12">Tuck. ex Michener</strain>
    </source>
</reference>
<dbReference type="Gene3D" id="3.40.50.1000">
    <property type="entry name" value="HAD superfamily/HAD-like"/>
    <property type="match status" value="1"/>
</dbReference>
<comment type="subcellular location">
    <subcellularLocation>
        <location evidence="1">Cell membrane</location>
        <topology evidence="1">Multi-pass membrane protein</topology>
    </subcellularLocation>
</comment>
<evidence type="ECO:0000256" key="4">
    <source>
        <dbReference type="ARBA" id="ARBA00022741"/>
    </source>
</evidence>
<dbReference type="Proteomes" id="UP000800092">
    <property type="component" value="Unassembled WGS sequence"/>
</dbReference>
<keyword evidence="5" id="KW-0067">ATP-binding</keyword>
<evidence type="ECO:0000256" key="9">
    <source>
        <dbReference type="SAM" id="MobiDB-lite"/>
    </source>
</evidence>
<evidence type="ECO:0000256" key="3">
    <source>
        <dbReference type="ARBA" id="ARBA00022692"/>
    </source>
</evidence>
<dbReference type="PANTHER" id="PTHR43294">
    <property type="entry name" value="SODIUM/POTASSIUM-TRANSPORTING ATPASE SUBUNIT ALPHA"/>
    <property type="match status" value="1"/>
</dbReference>
<dbReference type="SUPFAM" id="SSF81665">
    <property type="entry name" value="Calcium ATPase, transmembrane domain M"/>
    <property type="match status" value="1"/>
</dbReference>
<feature type="transmembrane region" description="Helical" evidence="10">
    <location>
        <begin position="987"/>
        <end position="1006"/>
    </location>
</feature>
<dbReference type="GO" id="GO:0030007">
    <property type="term" value="P:intracellular potassium ion homeostasis"/>
    <property type="evidence" value="ECO:0007669"/>
    <property type="project" value="TreeGrafter"/>
</dbReference>
<dbReference type="GO" id="GO:0005886">
    <property type="term" value="C:plasma membrane"/>
    <property type="evidence" value="ECO:0007669"/>
    <property type="project" value="UniProtKB-SubCell"/>
</dbReference>
<dbReference type="InterPro" id="IPR018303">
    <property type="entry name" value="ATPase_P-typ_P_site"/>
</dbReference>
<keyword evidence="4" id="KW-0547">Nucleotide-binding</keyword>
<dbReference type="NCBIfam" id="TIGR01494">
    <property type="entry name" value="ATPase_P-type"/>
    <property type="match status" value="2"/>
</dbReference>
<keyword evidence="3 10" id="KW-0812">Transmembrane</keyword>
<dbReference type="InterPro" id="IPR059000">
    <property type="entry name" value="ATPase_P-type_domA"/>
</dbReference>
<dbReference type="GO" id="GO:0016887">
    <property type="term" value="F:ATP hydrolysis activity"/>
    <property type="evidence" value="ECO:0007669"/>
    <property type="project" value="InterPro"/>
</dbReference>
<dbReference type="GO" id="GO:0036376">
    <property type="term" value="P:sodium ion export across plasma membrane"/>
    <property type="evidence" value="ECO:0007669"/>
    <property type="project" value="TreeGrafter"/>
</dbReference>
<feature type="transmembrane region" description="Helical" evidence="10">
    <location>
        <begin position="358"/>
        <end position="379"/>
    </location>
</feature>
<feature type="transmembrane region" description="Helical" evidence="10">
    <location>
        <begin position="321"/>
        <end position="346"/>
    </location>
</feature>
<gene>
    <name evidence="12" type="ORF">EV356DRAFT_523020</name>
</gene>
<dbReference type="InterPro" id="IPR044492">
    <property type="entry name" value="P_typ_ATPase_HD_dom"/>
</dbReference>
<dbReference type="Gene3D" id="3.40.1110.10">
    <property type="entry name" value="Calcium-transporting ATPase, cytoplasmic domain N"/>
    <property type="match status" value="1"/>
</dbReference>
<feature type="transmembrane region" description="Helical" evidence="10">
    <location>
        <begin position="857"/>
        <end position="877"/>
    </location>
</feature>
<dbReference type="InterPro" id="IPR023214">
    <property type="entry name" value="HAD_sf"/>
</dbReference>
<dbReference type="InterPro" id="IPR008250">
    <property type="entry name" value="ATPase_P-typ_transduc_dom_A_sf"/>
</dbReference>
<evidence type="ECO:0000256" key="2">
    <source>
        <dbReference type="ARBA" id="ARBA00022475"/>
    </source>
</evidence>
<keyword evidence="8 10" id="KW-0472">Membrane</keyword>
<dbReference type="GO" id="GO:0005524">
    <property type="term" value="F:ATP binding"/>
    <property type="evidence" value="ECO:0007669"/>
    <property type="project" value="UniProtKB-KW"/>
</dbReference>
<dbReference type="PANTHER" id="PTHR43294:SF21">
    <property type="entry name" value="CATION TRANSPORTING ATPASE"/>
    <property type="match status" value="1"/>
</dbReference>
<dbReference type="GO" id="GO:1902600">
    <property type="term" value="P:proton transmembrane transport"/>
    <property type="evidence" value="ECO:0007669"/>
    <property type="project" value="TreeGrafter"/>
</dbReference>
<dbReference type="SFLD" id="SFLDS00003">
    <property type="entry name" value="Haloacid_Dehalogenase"/>
    <property type="match status" value="1"/>
</dbReference>
<feature type="transmembrane region" description="Helical" evidence="10">
    <location>
        <begin position="939"/>
        <end position="966"/>
    </location>
</feature>
<dbReference type="InterPro" id="IPR004014">
    <property type="entry name" value="ATPase_P-typ_cation-transptr_N"/>
</dbReference>
<dbReference type="GO" id="GO:0006883">
    <property type="term" value="P:intracellular sodium ion homeostasis"/>
    <property type="evidence" value="ECO:0007669"/>
    <property type="project" value="TreeGrafter"/>
</dbReference>
<keyword evidence="2" id="KW-1003">Cell membrane</keyword>
<keyword evidence="7 10" id="KW-1133">Transmembrane helix</keyword>
<dbReference type="SUPFAM" id="SSF81660">
    <property type="entry name" value="Metal cation-transporting ATPase, ATP-binding domain N"/>
    <property type="match status" value="1"/>
</dbReference>
<dbReference type="PROSITE" id="PS00154">
    <property type="entry name" value="ATPASE_E1_E2"/>
    <property type="match status" value="1"/>
</dbReference>
<dbReference type="SFLD" id="SFLDG00002">
    <property type="entry name" value="C1.7:_P-type_atpase_like"/>
    <property type="match status" value="1"/>
</dbReference>
<dbReference type="Pfam" id="PF00690">
    <property type="entry name" value="Cation_ATPase_N"/>
    <property type="match status" value="1"/>
</dbReference>
<feature type="transmembrane region" description="Helical" evidence="10">
    <location>
        <begin position="167"/>
        <end position="186"/>
    </location>
</feature>
<dbReference type="SUPFAM" id="SSF81653">
    <property type="entry name" value="Calcium ATPase, transduction domain A"/>
    <property type="match status" value="1"/>
</dbReference>
<proteinExistence type="predicted"/>
<feature type="compositionally biased region" description="Basic and acidic residues" evidence="9">
    <location>
        <begin position="1"/>
        <end position="12"/>
    </location>
</feature>
<evidence type="ECO:0000256" key="7">
    <source>
        <dbReference type="ARBA" id="ARBA00022989"/>
    </source>
</evidence>
<evidence type="ECO:0000256" key="8">
    <source>
        <dbReference type="ARBA" id="ARBA00023136"/>
    </source>
</evidence>
<dbReference type="InterPro" id="IPR001757">
    <property type="entry name" value="P_typ_ATPase"/>
</dbReference>
<name>A0A6A6HPA3_VIRVR</name>
<evidence type="ECO:0000256" key="5">
    <source>
        <dbReference type="ARBA" id="ARBA00022840"/>
    </source>
</evidence>
<keyword evidence="13" id="KW-1185">Reference proteome</keyword>
<dbReference type="PRINTS" id="PR00119">
    <property type="entry name" value="CATATPASE"/>
</dbReference>
<dbReference type="Gene3D" id="1.20.1110.10">
    <property type="entry name" value="Calcium-transporting ATPase, transmembrane domain"/>
    <property type="match status" value="1"/>
</dbReference>